<dbReference type="RefSeq" id="WP_407068589.1">
    <property type="nucleotide sequence ID" value="NZ_JBJJXE010000002.1"/>
</dbReference>
<dbReference type="PANTHER" id="PTHR23526">
    <property type="entry name" value="INTEGRAL MEMBRANE TRANSPORT PROTEIN-RELATED"/>
    <property type="match status" value="1"/>
</dbReference>
<feature type="transmembrane region" description="Helical" evidence="4">
    <location>
        <begin position="98"/>
        <end position="123"/>
    </location>
</feature>
<dbReference type="SUPFAM" id="SSF103473">
    <property type="entry name" value="MFS general substrate transporter"/>
    <property type="match status" value="1"/>
</dbReference>
<keyword evidence="1 4" id="KW-0812">Transmembrane</keyword>
<feature type="transmembrane region" description="Helical" evidence="4">
    <location>
        <begin position="41"/>
        <end position="61"/>
    </location>
</feature>
<dbReference type="PANTHER" id="PTHR23526:SF4">
    <property type="entry name" value="INTEGRAL MEMBRANE TRANSPORT PROTEIN"/>
    <property type="match status" value="1"/>
</dbReference>
<keyword evidence="3 4" id="KW-0472">Membrane</keyword>
<evidence type="ECO:0000256" key="2">
    <source>
        <dbReference type="ARBA" id="ARBA00022989"/>
    </source>
</evidence>
<comment type="caution">
    <text evidence="5">The sequence shown here is derived from an EMBL/GenBank/DDBJ whole genome shotgun (WGS) entry which is preliminary data.</text>
</comment>
<keyword evidence="2 4" id="KW-1133">Transmembrane helix</keyword>
<feature type="transmembrane region" description="Helical" evidence="4">
    <location>
        <begin position="279"/>
        <end position="296"/>
    </location>
</feature>
<feature type="transmembrane region" description="Helical" evidence="4">
    <location>
        <begin position="12"/>
        <end position="35"/>
    </location>
</feature>
<feature type="transmembrane region" description="Helical" evidence="4">
    <location>
        <begin position="248"/>
        <end position="267"/>
    </location>
</feature>
<feature type="transmembrane region" description="Helical" evidence="4">
    <location>
        <begin position="366"/>
        <end position="387"/>
    </location>
</feature>
<proteinExistence type="predicted"/>
<evidence type="ECO:0000313" key="6">
    <source>
        <dbReference type="Proteomes" id="UP001624684"/>
    </source>
</evidence>
<accession>A0ABW8U3Q9</accession>
<name>A0ABW8U3Q9_9GAMM</name>
<evidence type="ECO:0000256" key="3">
    <source>
        <dbReference type="ARBA" id="ARBA00023136"/>
    </source>
</evidence>
<evidence type="ECO:0000256" key="4">
    <source>
        <dbReference type="SAM" id="Phobius"/>
    </source>
</evidence>
<evidence type="ECO:0000256" key="1">
    <source>
        <dbReference type="ARBA" id="ARBA00022692"/>
    </source>
</evidence>
<sequence>MDGKFNKSVNNICGSMLLSSLASSLYLVVLPLYVYHLTNSAISTALQVTISAAGSLLACFFVNNFNIFKSDKLHIVAINVTLSILLCLPYFFNDSAMIYALYAISFVGTFLSTCSSGYIESLISFLSESTHSLNRQTIIGKTKVFAGMGSALGFFIGGAILSVLNHRVVFFIGGVLFVLSAIFMYLTPIDDIKQRSNSIKKAVYKILFSKNIFYLSTAHAISAVSLFIYNGTFIYVLKDIYKVDDIYVSFYFFSLMLATVFGSLLMVKVSRYKELPVRIAPHLRIFYALFFLVTAFSSGYWYFLISVFVLNFIHAFSIPFWQDCFQKYSPSSEWRVIGTSRKTLVAISGIIGSMLGGYLIGKYNIMLTYTVAALLSFVSGVLLMVFIRRSHEIKRSV</sequence>
<reference evidence="5 6" key="1">
    <citation type="submission" date="2024-11" db="EMBL/GenBank/DDBJ databases">
        <title>First Report of Moraxella oculi in Brazil in an Infectious Bovine Keratoconjunctivitis Outbreak.</title>
        <authorList>
            <person name="Carvalho C.V."/>
            <person name="Domingues R."/>
            <person name="Coutinho C."/>
            <person name="Honorio N.T.B.S."/>
            <person name="Faza D.R.L.R."/>
            <person name="Carvalho W.A."/>
            <person name="Machado A.B.F."/>
            <person name="Martins M.F."/>
            <person name="Gaspar E.B."/>
        </authorList>
    </citation>
    <scope>NUCLEOTIDE SEQUENCE [LARGE SCALE GENOMIC DNA]</scope>
    <source>
        <strain evidence="5 6">2117LE</strain>
    </source>
</reference>
<organism evidence="5 6">
    <name type="scientific">Moraxella oculi</name>
    <dbReference type="NCBI Taxonomy" id="2940516"/>
    <lineage>
        <taxon>Bacteria</taxon>
        <taxon>Pseudomonadati</taxon>
        <taxon>Pseudomonadota</taxon>
        <taxon>Gammaproteobacteria</taxon>
        <taxon>Moraxellales</taxon>
        <taxon>Moraxellaceae</taxon>
        <taxon>Moraxella</taxon>
    </lineage>
</organism>
<gene>
    <name evidence="5" type="ORF">ACJHVH_02050</name>
</gene>
<dbReference type="InterPro" id="IPR036259">
    <property type="entry name" value="MFS_trans_sf"/>
</dbReference>
<keyword evidence="6" id="KW-1185">Reference proteome</keyword>
<protein>
    <submittedName>
        <fullName evidence="5">MFS transporter</fullName>
    </submittedName>
</protein>
<dbReference type="InterPro" id="IPR052528">
    <property type="entry name" value="Sugar_transport-like"/>
</dbReference>
<dbReference type="EMBL" id="JBJJXE010000002">
    <property type="protein sequence ID" value="MFL1731786.1"/>
    <property type="molecule type" value="Genomic_DNA"/>
</dbReference>
<evidence type="ECO:0000313" key="5">
    <source>
        <dbReference type="EMBL" id="MFL1731786.1"/>
    </source>
</evidence>
<dbReference type="Pfam" id="PF07690">
    <property type="entry name" value="MFS_1"/>
    <property type="match status" value="1"/>
</dbReference>
<feature type="transmembrane region" description="Helical" evidence="4">
    <location>
        <begin position="170"/>
        <end position="190"/>
    </location>
</feature>
<dbReference type="InterPro" id="IPR011701">
    <property type="entry name" value="MFS"/>
</dbReference>
<dbReference type="Proteomes" id="UP001624684">
    <property type="component" value="Unassembled WGS sequence"/>
</dbReference>
<dbReference type="Gene3D" id="1.20.1250.20">
    <property type="entry name" value="MFS general substrate transporter like domains"/>
    <property type="match status" value="2"/>
</dbReference>
<feature type="transmembrane region" description="Helical" evidence="4">
    <location>
        <begin position="73"/>
        <end position="92"/>
    </location>
</feature>
<feature type="transmembrane region" description="Helical" evidence="4">
    <location>
        <begin position="211"/>
        <end position="236"/>
    </location>
</feature>
<feature type="transmembrane region" description="Helical" evidence="4">
    <location>
        <begin position="144"/>
        <end position="164"/>
    </location>
</feature>